<dbReference type="Proteomes" id="UP001234178">
    <property type="component" value="Unassembled WGS sequence"/>
</dbReference>
<keyword evidence="1" id="KW-0732">Signal</keyword>
<gene>
    <name evidence="2" type="ORF">OUZ56_026563</name>
</gene>
<accession>A0ABQ9ZM44</accession>
<organism evidence="2 3">
    <name type="scientific">Daphnia magna</name>
    <dbReference type="NCBI Taxonomy" id="35525"/>
    <lineage>
        <taxon>Eukaryota</taxon>
        <taxon>Metazoa</taxon>
        <taxon>Ecdysozoa</taxon>
        <taxon>Arthropoda</taxon>
        <taxon>Crustacea</taxon>
        <taxon>Branchiopoda</taxon>
        <taxon>Diplostraca</taxon>
        <taxon>Cladocera</taxon>
        <taxon>Anomopoda</taxon>
        <taxon>Daphniidae</taxon>
        <taxon>Daphnia</taxon>
    </lineage>
</organism>
<evidence type="ECO:0000313" key="2">
    <source>
        <dbReference type="EMBL" id="KAK4014017.1"/>
    </source>
</evidence>
<evidence type="ECO:0000256" key="1">
    <source>
        <dbReference type="SAM" id="SignalP"/>
    </source>
</evidence>
<evidence type="ECO:0000313" key="3">
    <source>
        <dbReference type="Proteomes" id="UP001234178"/>
    </source>
</evidence>
<name>A0ABQ9ZM44_9CRUS</name>
<protein>
    <recommendedName>
        <fullName evidence="4">Secreted protein</fullName>
    </recommendedName>
</protein>
<comment type="caution">
    <text evidence="2">The sequence shown here is derived from an EMBL/GenBank/DDBJ whole genome shotgun (WGS) entry which is preliminary data.</text>
</comment>
<feature type="chain" id="PRO_5045986421" description="Secreted protein" evidence="1">
    <location>
        <begin position="19"/>
        <end position="79"/>
    </location>
</feature>
<evidence type="ECO:0008006" key="4">
    <source>
        <dbReference type="Google" id="ProtNLM"/>
    </source>
</evidence>
<reference evidence="2 3" key="1">
    <citation type="journal article" date="2023" name="Nucleic Acids Res.">
        <title>The hologenome of Daphnia magna reveals possible DNA methylation and microbiome-mediated evolution of the host genome.</title>
        <authorList>
            <person name="Chaturvedi A."/>
            <person name="Li X."/>
            <person name="Dhandapani V."/>
            <person name="Marshall H."/>
            <person name="Kissane S."/>
            <person name="Cuenca-Cambronero M."/>
            <person name="Asole G."/>
            <person name="Calvet F."/>
            <person name="Ruiz-Romero M."/>
            <person name="Marangio P."/>
            <person name="Guigo R."/>
            <person name="Rago D."/>
            <person name="Mirbahai L."/>
            <person name="Eastwood N."/>
            <person name="Colbourne J.K."/>
            <person name="Zhou J."/>
            <person name="Mallon E."/>
            <person name="Orsini L."/>
        </authorList>
    </citation>
    <scope>NUCLEOTIDE SEQUENCE [LARGE SCALE GENOMIC DNA]</scope>
    <source>
        <strain evidence="2">LRV0_1</strain>
    </source>
</reference>
<keyword evidence="3" id="KW-1185">Reference proteome</keyword>
<feature type="signal peptide" evidence="1">
    <location>
        <begin position="1"/>
        <end position="18"/>
    </location>
</feature>
<dbReference type="EMBL" id="JAOYFB010000004">
    <property type="protein sequence ID" value="KAK4014017.1"/>
    <property type="molecule type" value="Genomic_DNA"/>
</dbReference>
<proteinExistence type="predicted"/>
<sequence length="79" mass="8685">MHCGFILLFTVSARWVDMVIETGQWASSVPPLYALKMELCSVADSWLLMSLPMSCLELSSDASLSAFSFPAVPIWLGTQ</sequence>